<reference evidence="5" key="1">
    <citation type="submission" date="2015-01" db="EMBL/GenBank/DDBJ databases">
        <authorList>
            <person name="Aksoy S."/>
            <person name="Warren W."/>
            <person name="Wilson R.K."/>
        </authorList>
    </citation>
    <scope>NUCLEOTIDE SEQUENCE [LARGE SCALE GENOMIC DNA]</scope>
    <source>
        <strain evidence="5">IAEA</strain>
    </source>
</reference>
<name>A0A1B0AQ92_9MUSC</name>
<keyword evidence="1" id="KW-0597">Phosphoprotein</keyword>
<feature type="compositionally biased region" description="Low complexity" evidence="3">
    <location>
        <begin position="80"/>
        <end position="96"/>
    </location>
</feature>
<dbReference type="Proteomes" id="UP000092460">
    <property type="component" value="Unassembled WGS sequence"/>
</dbReference>
<feature type="compositionally biased region" description="Polar residues" evidence="3">
    <location>
        <begin position="65"/>
        <end position="74"/>
    </location>
</feature>
<dbReference type="GO" id="GO:0005737">
    <property type="term" value="C:cytoplasm"/>
    <property type="evidence" value="ECO:0007669"/>
    <property type="project" value="TreeGrafter"/>
</dbReference>
<dbReference type="GO" id="GO:0014069">
    <property type="term" value="C:postsynaptic density"/>
    <property type="evidence" value="ECO:0007669"/>
    <property type="project" value="TreeGrafter"/>
</dbReference>
<dbReference type="GO" id="GO:0007015">
    <property type="term" value="P:actin filament organization"/>
    <property type="evidence" value="ECO:0007669"/>
    <property type="project" value="TreeGrafter"/>
</dbReference>
<keyword evidence="5" id="KW-1185">Reference proteome</keyword>
<dbReference type="GO" id="GO:0031175">
    <property type="term" value="P:neuron projection development"/>
    <property type="evidence" value="ECO:0007669"/>
    <property type="project" value="TreeGrafter"/>
</dbReference>
<sequence>MSLIFPYLFSFYLHYRRMGGDGSSRHSSDDYTEINKTQSVAAINCKTLINEIRQAVNEAQPKVPWQQQQPSHNNGPPSPTSMSSGCSSPGYSPSKGMDLSGSSCSFSERKGGYNFKGGPVHEWSKEQVNIYFTLKIIFKSKFLENPV</sequence>
<evidence type="ECO:0000256" key="2">
    <source>
        <dbReference type="ARBA" id="ARBA00023054"/>
    </source>
</evidence>
<reference evidence="4" key="2">
    <citation type="submission" date="2020-05" db="UniProtKB">
        <authorList>
            <consortium name="EnsemblMetazoa"/>
        </authorList>
    </citation>
    <scope>IDENTIFICATION</scope>
    <source>
        <strain evidence="4">IAEA</strain>
    </source>
</reference>
<dbReference type="EMBL" id="JXJN01001753">
    <property type="status" value="NOT_ANNOTATED_CDS"/>
    <property type="molecule type" value="Genomic_DNA"/>
</dbReference>
<accession>A0A1B0AQ92</accession>
<dbReference type="VEuPathDB" id="VectorBase:GPPI004689"/>
<feature type="region of interest" description="Disordered" evidence="3">
    <location>
        <begin position="59"/>
        <end position="103"/>
    </location>
</feature>
<organism evidence="4 5">
    <name type="scientific">Glossina palpalis gambiensis</name>
    <dbReference type="NCBI Taxonomy" id="67801"/>
    <lineage>
        <taxon>Eukaryota</taxon>
        <taxon>Metazoa</taxon>
        <taxon>Ecdysozoa</taxon>
        <taxon>Arthropoda</taxon>
        <taxon>Hexapoda</taxon>
        <taxon>Insecta</taxon>
        <taxon>Pterygota</taxon>
        <taxon>Neoptera</taxon>
        <taxon>Endopterygota</taxon>
        <taxon>Diptera</taxon>
        <taxon>Brachycera</taxon>
        <taxon>Muscomorpha</taxon>
        <taxon>Hippoboscoidea</taxon>
        <taxon>Glossinidae</taxon>
        <taxon>Glossina</taxon>
    </lineage>
</organism>
<evidence type="ECO:0000256" key="1">
    <source>
        <dbReference type="ARBA" id="ARBA00022553"/>
    </source>
</evidence>
<keyword evidence="2" id="KW-0175">Coiled coil</keyword>
<evidence type="ECO:0000313" key="5">
    <source>
        <dbReference type="Proteomes" id="UP000092460"/>
    </source>
</evidence>
<dbReference type="AlphaFoldDB" id="A0A1B0AQ92"/>
<protein>
    <submittedName>
        <fullName evidence="4">Uncharacterized protein</fullName>
    </submittedName>
</protein>
<dbReference type="PANTHER" id="PTHR16154:SF6">
    <property type="entry name" value="SPINOPHILIN, ISOFORM J"/>
    <property type="match status" value="1"/>
</dbReference>
<dbReference type="GO" id="GO:0051015">
    <property type="term" value="F:actin filament binding"/>
    <property type="evidence" value="ECO:0007669"/>
    <property type="project" value="TreeGrafter"/>
</dbReference>
<evidence type="ECO:0000256" key="3">
    <source>
        <dbReference type="SAM" id="MobiDB-lite"/>
    </source>
</evidence>
<dbReference type="PANTHER" id="PTHR16154">
    <property type="entry name" value="NEURABIN"/>
    <property type="match status" value="1"/>
</dbReference>
<dbReference type="InterPro" id="IPR043446">
    <property type="entry name" value="Neurabin-like"/>
</dbReference>
<dbReference type="GO" id="GO:0030425">
    <property type="term" value="C:dendrite"/>
    <property type="evidence" value="ECO:0007669"/>
    <property type="project" value="TreeGrafter"/>
</dbReference>
<proteinExistence type="predicted"/>
<evidence type="ECO:0000313" key="4">
    <source>
        <dbReference type="EnsemblMetazoa" id="GPPI004689-PA"/>
    </source>
</evidence>
<dbReference type="GO" id="GO:0019722">
    <property type="term" value="P:calcium-mediated signaling"/>
    <property type="evidence" value="ECO:0007669"/>
    <property type="project" value="TreeGrafter"/>
</dbReference>
<dbReference type="EnsemblMetazoa" id="GPPI004689-RA">
    <property type="protein sequence ID" value="GPPI004689-PA"/>
    <property type="gene ID" value="GPPI004689"/>
</dbReference>
<dbReference type="GO" id="GO:0015629">
    <property type="term" value="C:actin cytoskeleton"/>
    <property type="evidence" value="ECO:0007669"/>
    <property type="project" value="TreeGrafter"/>
</dbReference>